<organism evidence="4 5">
    <name type="scientific">Lentzea fradiae</name>
    <dbReference type="NCBI Taxonomy" id="200378"/>
    <lineage>
        <taxon>Bacteria</taxon>
        <taxon>Bacillati</taxon>
        <taxon>Actinomycetota</taxon>
        <taxon>Actinomycetes</taxon>
        <taxon>Pseudonocardiales</taxon>
        <taxon>Pseudonocardiaceae</taxon>
        <taxon>Lentzea</taxon>
    </lineage>
</organism>
<gene>
    <name evidence="4" type="ORF">SAMN05216553_10593</name>
</gene>
<dbReference type="AlphaFoldDB" id="A0A1G7R5W1"/>
<keyword evidence="5" id="KW-1185">Reference proteome</keyword>
<dbReference type="NCBIfam" id="NF005559">
    <property type="entry name" value="PRK07231.1"/>
    <property type="match status" value="1"/>
</dbReference>
<dbReference type="PRINTS" id="PR00081">
    <property type="entry name" value="GDHRDH"/>
</dbReference>
<dbReference type="InterPro" id="IPR020904">
    <property type="entry name" value="Sc_DH/Rdtase_CS"/>
</dbReference>
<sequence>MAGRLAGKRAVVTGAAAGIGEGITRRFLEEGATVLAADLDPSAVAPAGPGVPGRLEAARLDVTDRPGIAALAERIDREWGGVDVLVCNAGGTLTQYPPVLDADEDYWDRMFVLNARSVFDTCRAFVPLMRDGGSVVTIASAGVVVHKTGFGVYGAAKAAVARMTQAIAGDYASRGVRANAICPGTIATAAIQRMLATAPDREERERVQLAGIPLGRFGTPRDVGNLALFLASDESSYLTGTVQVLDGGATLG</sequence>
<dbReference type="PROSITE" id="PS00061">
    <property type="entry name" value="ADH_SHORT"/>
    <property type="match status" value="1"/>
</dbReference>
<dbReference type="STRING" id="200378.SAMN05216553_10593"/>
<evidence type="ECO:0000256" key="3">
    <source>
        <dbReference type="ARBA" id="ARBA00023027"/>
    </source>
</evidence>
<comment type="similarity">
    <text evidence="1">Belongs to the short-chain dehydrogenases/reductases (SDR) family.</text>
</comment>
<dbReference type="PANTHER" id="PTHR43477:SF4">
    <property type="entry name" value="DEHYDROGENASE_REDUCTASE SDR FAMILY MEMBER 6"/>
    <property type="match status" value="1"/>
</dbReference>
<dbReference type="RefSeq" id="WP_176946715.1">
    <property type="nucleotide sequence ID" value="NZ_FNCC01000005.1"/>
</dbReference>
<dbReference type="Proteomes" id="UP000199623">
    <property type="component" value="Unassembled WGS sequence"/>
</dbReference>
<dbReference type="Pfam" id="PF13561">
    <property type="entry name" value="adh_short_C2"/>
    <property type="match status" value="1"/>
</dbReference>
<dbReference type="InterPro" id="IPR036291">
    <property type="entry name" value="NAD(P)-bd_dom_sf"/>
</dbReference>
<keyword evidence="2" id="KW-0560">Oxidoreductase</keyword>
<accession>A0A1G7R5W1</accession>
<dbReference type="PRINTS" id="PR00080">
    <property type="entry name" value="SDRFAMILY"/>
</dbReference>
<dbReference type="EMBL" id="FNCC01000005">
    <property type="protein sequence ID" value="SDG05360.1"/>
    <property type="molecule type" value="Genomic_DNA"/>
</dbReference>
<dbReference type="SUPFAM" id="SSF51735">
    <property type="entry name" value="NAD(P)-binding Rossmann-fold domains"/>
    <property type="match status" value="1"/>
</dbReference>
<dbReference type="GO" id="GO:0016491">
    <property type="term" value="F:oxidoreductase activity"/>
    <property type="evidence" value="ECO:0007669"/>
    <property type="project" value="UniProtKB-KW"/>
</dbReference>
<evidence type="ECO:0000313" key="4">
    <source>
        <dbReference type="EMBL" id="SDG05360.1"/>
    </source>
</evidence>
<protein>
    <submittedName>
        <fullName evidence="4">2-keto-3-deoxy-L-fuconate dehydrogenase</fullName>
    </submittedName>
</protein>
<reference evidence="5" key="1">
    <citation type="submission" date="2016-10" db="EMBL/GenBank/DDBJ databases">
        <authorList>
            <person name="Varghese N."/>
            <person name="Submissions S."/>
        </authorList>
    </citation>
    <scope>NUCLEOTIDE SEQUENCE [LARGE SCALE GENOMIC DNA]</scope>
    <source>
        <strain evidence="5">CGMCC 4.3506</strain>
    </source>
</reference>
<dbReference type="PANTHER" id="PTHR43477">
    <property type="entry name" value="DIHYDROANTICAPSIN 7-DEHYDROGENASE"/>
    <property type="match status" value="1"/>
</dbReference>
<keyword evidence="3" id="KW-0520">NAD</keyword>
<dbReference type="FunFam" id="3.40.50.720:FF:000084">
    <property type="entry name" value="Short-chain dehydrogenase reductase"/>
    <property type="match status" value="1"/>
</dbReference>
<name>A0A1G7R5W1_9PSEU</name>
<dbReference type="Gene3D" id="3.40.50.720">
    <property type="entry name" value="NAD(P)-binding Rossmann-like Domain"/>
    <property type="match status" value="1"/>
</dbReference>
<evidence type="ECO:0000313" key="5">
    <source>
        <dbReference type="Proteomes" id="UP000199623"/>
    </source>
</evidence>
<proteinExistence type="inferred from homology"/>
<evidence type="ECO:0000256" key="1">
    <source>
        <dbReference type="ARBA" id="ARBA00006484"/>
    </source>
</evidence>
<evidence type="ECO:0000256" key="2">
    <source>
        <dbReference type="ARBA" id="ARBA00023002"/>
    </source>
</evidence>
<dbReference type="InterPro" id="IPR002347">
    <property type="entry name" value="SDR_fam"/>
</dbReference>
<dbReference type="InterPro" id="IPR051122">
    <property type="entry name" value="SDR_DHRS6-like"/>
</dbReference>